<feature type="transmembrane region" description="Helical" evidence="1">
    <location>
        <begin position="16"/>
        <end position="35"/>
    </location>
</feature>
<keyword evidence="1" id="KW-1133">Transmembrane helix</keyword>
<dbReference type="Pfam" id="PF05717">
    <property type="entry name" value="TnpB_IS66"/>
    <property type="match status" value="1"/>
</dbReference>
<evidence type="ECO:0000313" key="3">
    <source>
        <dbReference type="Proteomes" id="UP000295351"/>
    </source>
</evidence>
<name>A0A4R2BRV9_SHIGR</name>
<proteinExistence type="predicted"/>
<reference evidence="2 3" key="1">
    <citation type="submission" date="2019-03" db="EMBL/GenBank/DDBJ databases">
        <title>Genomic Encyclopedia of Type Strains, Phase IV (KMG-IV): sequencing the most valuable type-strain genomes for metagenomic binning, comparative biology and taxonomic classification.</title>
        <authorList>
            <person name="Goeker M."/>
        </authorList>
    </citation>
    <scope>NUCLEOTIDE SEQUENCE [LARGE SCALE GENOMIC DNA]</scope>
    <source>
        <strain evidence="2 3">DSM 18401</strain>
    </source>
</reference>
<dbReference type="PANTHER" id="PTHR36455">
    <property type="match status" value="1"/>
</dbReference>
<dbReference type="InterPro" id="IPR008878">
    <property type="entry name" value="Transposase_IS66_Orf2"/>
</dbReference>
<dbReference type="RefSeq" id="WP_380689341.1">
    <property type="nucleotide sequence ID" value="NZ_BAABEI010000001.1"/>
</dbReference>
<dbReference type="EMBL" id="SLVX01000075">
    <property type="protein sequence ID" value="TCN29595.1"/>
    <property type="molecule type" value="Genomic_DNA"/>
</dbReference>
<keyword evidence="1" id="KW-0812">Transmembrane</keyword>
<comment type="caution">
    <text evidence="2">The sequence shown here is derived from an EMBL/GenBank/DDBJ whole genome shotgun (WGS) entry which is preliminary data.</text>
</comment>
<sequence>MVATQPVDFRRGMNGLIALVASALSADPYCGDIFVFRAKRRDRLRCIYWDGSGMILSTKWLESGTFTFPPVKDGVLHMTPEEFGLLVAGLDWTQVQQKPVKRPTKVA</sequence>
<evidence type="ECO:0000256" key="1">
    <source>
        <dbReference type="SAM" id="Phobius"/>
    </source>
</evidence>
<dbReference type="Proteomes" id="UP000295351">
    <property type="component" value="Unassembled WGS sequence"/>
</dbReference>
<keyword evidence="1" id="KW-0472">Membrane</keyword>
<keyword evidence="3" id="KW-1185">Reference proteome</keyword>
<dbReference type="NCBIfam" id="NF033819">
    <property type="entry name" value="IS66_TnpB"/>
    <property type="match status" value="1"/>
</dbReference>
<accession>A0A4R2BRV9</accession>
<protein>
    <submittedName>
        <fullName evidence="2">Transposase</fullName>
    </submittedName>
</protein>
<gene>
    <name evidence="2" type="ORF">EV665_1751</name>
</gene>
<dbReference type="PANTHER" id="PTHR36455:SF1">
    <property type="entry name" value="BLR8292 PROTEIN"/>
    <property type="match status" value="1"/>
</dbReference>
<dbReference type="AlphaFoldDB" id="A0A4R2BRV9"/>
<evidence type="ECO:0000313" key="2">
    <source>
        <dbReference type="EMBL" id="TCN29595.1"/>
    </source>
</evidence>
<organism evidence="2 3">
    <name type="scientific">Shinella granuli</name>
    <dbReference type="NCBI Taxonomy" id="323621"/>
    <lineage>
        <taxon>Bacteria</taxon>
        <taxon>Pseudomonadati</taxon>
        <taxon>Pseudomonadota</taxon>
        <taxon>Alphaproteobacteria</taxon>
        <taxon>Hyphomicrobiales</taxon>
        <taxon>Rhizobiaceae</taxon>
        <taxon>Shinella</taxon>
    </lineage>
</organism>